<evidence type="ECO:0000313" key="6">
    <source>
        <dbReference type="Proteomes" id="UP001487296"/>
    </source>
</evidence>
<dbReference type="Pfam" id="PF13387">
    <property type="entry name" value="Lnb_N"/>
    <property type="match status" value="1"/>
</dbReference>
<dbReference type="InterPro" id="IPR057436">
    <property type="entry name" value="5TMH_Lnb"/>
</dbReference>
<feature type="signal peptide" evidence="2">
    <location>
        <begin position="1"/>
        <end position="23"/>
    </location>
</feature>
<organism evidence="5 6">
    <name type="scientific">Hallella faecis</name>
    <dbReference type="NCBI Taxonomy" id="2841596"/>
    <lineage>
        <taxon>Bacteria</taxon>
        <taxon>Pseudomonadati</taxon>
        <taxon>Bacteroidota</taxon>
        <taxon>Bacteroidia</taxon>
        <taxon>Bacteroidales</taxon>
        <taxon>Prevotellaceae</taxon>
        <taxon>Hallella</taxon>
    </lineage>
</organism>
<keyword evidence="2" id="KW-0732">Signal</keyword>
<sequence>MKRFKDFFITICLVVLSSLTTYAQTQVTNESARQTAADDITISLLTCSPGSQVWSLYGHTAIRFQDPAHDVDLAINYGMFNFNQKNFIARFVFGITDYEMGIEPFAFFLQEYARNGRGVIGQRLNLTTKEKEAIADALNNNYKPANRVYRYNYFYDNCTTRARDILVNNIDGRVTYDTNDAVSPSYRQMTHQWTGKHRWSQMGNDLLLGVKADAHTTRTQQQFLPDTLRKDFDHAVIVAPNGTHRLLVDSTYTVLQPYPSYTDTSNDIWDDISPIMIFSTIALLIFVLALLELKRKKPFWFIDATLLTTDGLAGLILFAMVFSQHPTVNLNLQILLLNPLSIIFVYSIIRQQIKGLCHWYWKVLLACLVLFLLGNIFQDYAEGMNILALTLMVRCIINIKTLRTKGKQPA</sequence>
<accession>A0ABV1FNY4</accession>
<comment type="caution">
    <text evidence="5">The sequence shown here is derived from an EMBL/GenBank/DDBJ whole genome shotgun (WGS) entry which is preliminary data.</text>
</comment>
<feature type="transmembrane region" description="Helical" evidence="1">
    <location>
        <begin position="328"/>
        <end position="347"/>
    </location>
</feature>
<dbReference type="Pfam" id="PF25221">
    <property type="entry name" value="5TMH_Lnb"/>
    <property type="match status" value="1"/>
</dbReference>
<keyword evidence="1" id="KW-1133">Transmembrane helix</keyword>
<protein>
    <submittedName>
        <fullName evidence="5">DUF4105 domain-containing protein</fullName>
    </submittedName>
</protein>
<feature type="domain" description="Lnb-like transmembrane" evidence="4">
    <location>
        <begin position="272"/>
        <end position="401"/>
    </location>
</feature>
<proteinExistence type="predicted"/>
<keyword evidence="1" id="KW-0472">Membrane</keyword>
<gene>
    <name evidence="5" type="ORF">AAAT34_03125</name>
</gene>
<reference evidence="5 6" key="1">
    <citation type="submission" date="2024-04" db="EMBL/GenBank/DDBJ databases">
        <title>Human intestinal bacterial collection.</title>
        <authorList>
            <person name="Pauvert C."/>
            <person name="Hitch T.C.A."/>
            <person name="Clavel T."/>
        </authorList>
    </citation>
    <scope>NUCLEOTIDE SEQUENCE [LARGE SCALE GENOMIC DNA]</scope>
    <source>
        <strain evidence="5 6">CLA-AA-H145</strain>
    </source>
</reference>
<evidence type="ECO:0000256" key="2">
    <source>
        <dbReference type="SAM" id="SignalP"/>
    </source>
</evidence>
<dbReference type="EMBL" id="JBBNFP010000007">
    <property type="protein sequence ID" value="MEQ2486045.1"/>
    <property type="molecule type" value="Genomic_DNA"/>
</dbReference>
<dbReference type="RefSeq" id="WP_215759119.1">
    <property type="nucleotide sequence ID" value="NZ_JAHKBE010000007.1"/>
</dbReference>
<evidence type="ECO:0000259" key="4">
    <source>
        <dbReference type="Pfam" id="PF25221"/>
    </source>
</evidence>
<feature type="transmembrane region" description="Helical" evidence="1">
    <location>
        <begin position="359"/>
        <end position="377"/>
    </location>
</feature>
<dbReference type="InterPro" id="IPR025178">
    <property type="entry name" value="Lnb_N"/>
</dbReference>
<keyword evidence="1" id="KW-0812">Transmembrane</keyword>
<evidence type="ECO:0000259" key="3">
    <source>
        <dbReference type="Pfam" id="PF13387"/>
    </source>
</evidence>
<feature type="domain" description="Lnb N-terminal periplasmic" evidence="3">
    <location>
        <begin position="32"/>
        <end position="177"/>
    </location>
</feature>
<keyword evidence="6" id="KW-1185">Reference proteome</keyword>
<feature type="transmembrane region" description="Helical" evidence="1">
    <location>
        <begin position="300"/>
        <end position="322"/>
    </location>
</feature>
<name>A0ABV1FNY4_9BACT</name>
<evidence type="ECO:0000313" key="5">
    <source>
        <dbReference type="EMBL" id="MEQ2486045.1"/>
    </source>
</evidence>
<feature type="transmembrane region" description="Helical" evidence="1">
    <location>
        <begin position="275"/>
        <end position="293"/>
    </location>
</feature>
<evidence type="ECO:0000256" key="1">
    <source>
        <dbReference type="SAM" id="Phobius"/>
    </source>
</evidence>
<feature type="chain" id="PRO_5045138718" evidence="2">
    <location>
        <begin position="24"/>
        <end position="410"/>
    </location>
</feature>
<dbReference type="Proteomes" id="UP001487296">
    <property type="component" value="Unassembled WGS sequence"/>
</dbReference>